<comment type="caution">
    <text evidence="3">The sequence shown here is derived from an EMBL/GenBank/DDBJ whole genome shotgun (WGS) entry which is preliminary data.</text>
</comment>
<evidence type="ECO:0000313" key="3">
    <source>
        <dbReference type="EMBL" id="MCI21095.1"/>
    </source>
</evidence>
<protein>
    <recommendedName>
        <fullName evidence="2">Zinc knuckle CX2CX4HX4C domain-containing protein</fullName>
    </recommendedName>
</protein>
<dbReference type="EMBL" id="LXQA010123251">
    <property type="protein sequence ID" value="MCI21095.1"/>
    <property type="molecule type" value="Genomic_DNA"/>
</dbReference>
<evidence type="ECO:0000256" key="1">
    <source>
        <dbReference type="SAM" id="MobiDB-lite"/>
    </source>
</evidence>
<keyword evidence="4" id="KW-1185">Reference proteome</keyword>
<feature type="compositionally biased region" description="Basic and acidic residues" evidence="1">
    <location>
        <begin position="163"/>
        <end position="184"/>
    </location>
</feature>
<dbReference type="PANTHER" id="PTHR31286:SF176">
    <property type="entry name" value="DUF4283 DOMAIN PROTEIN"/>
    <property type="match status" value="1"/>
</dbReference>
<dbReference type="PANTHER" id="PTHR31286">
    <property type="entry name" value="GLYCINE-RICH CELL WALL STRUCTURAL PROTEIN 1.8-LIKE"/>
    <property type="match status" value="1"/>
</dbReference>
<dbReference type="InterPro" id="IPR040256">
    <property type="entry name" value="At4g02000-like"/>
</dbReference>
<name>A0A392QCU9_9FABA</name>
<evidence type="ECO:0000313" key="4">
    <source>
        <dbReference type="Proteomes" id="UP000265520"/>
    </source>
</evidence>
<reference evidence="3 4" key="1">
    <citation type="journal article" date="2018" name="Front. Plant Sci.">
        <title>Red Clover (Trifolium pratense) and Zigzag Clover (T. medium) - A Picture of Genomic Similarities and Differences.</title>
        <authorList>
            <person name="Dluhosova J."/>
            <person name="Istvanek J."/>
            <person name="Nedelnik J."/>
            <person name="Repkova J."/>
        </authorList>
    </citation>
    <scope>NUCLEOTIDE SEQUENCE [LARGE SCALE GENOMIC DNA]</scope>
    <source>
        <strain evidence="4">cv. 10/8</strain>
        <tissue evidence="3">Leaf</tissue>
    </source>
</reference>
<feature type="region of interest" description="Disordered" evidence="1">
    <location>
        <begin position="161"/>
        <end position="184"/>
    </location>
</feature>
<dbReference type="AlphaFoldDB" id="A0A392QCU9"/>
<proteinExistence type="predicted"/>
<dbReference type="Proteomes" id="UP000265520">
    <property type="component" value="Unassembled WGS sequence"/>
</dbReference>
<feature type="domain" description="Zinc knuckle CX2CX4HX4C" evidence="2">
    <location>
        <begin position="124"/>
        <end position="155"/>
    </location>
</feature>
<accession>A0A392QCU9</accession>
<organism evidence="3 4">
    <name type="scientific">Trifolium medium</name>
    <dbReference type="NCBI Taxonomy" id="97028"/>
    <lineage>
        <taxon>Eukaryota</taxon>
        <taxon>Viridiplantae</taxon>
        <taxon>Streptophyta</taxon>
        <taxon>Embryophyta</taxon>
        <taxon>Tracheophyta</taxon>
        <taxon>Spermatophyta</taxon>
        <taxon>Magnoliopsida</taxon>
        <taxon>eudicotyledons</taxon>
        <taxon>Gunneridae</taxon>
        <taxon>Pentapetalae</taxon>
        <taxon>rosids</taxon>
        <taxon>fabids</taxon>
        <taxon>Fabales</taxon>
        <taxon>Fabaceae</taxon>
        <taxon>Papilionoideae</taxon>
        <taxon>50 kb inversion clade</taxon>
        <taxon>NPAAA clade</taxon>
        <taxon>Hologalegina</taxon>
        <taxon>IRL clade</taxon>
        <taxon>Trifolieae</taxon>
        <taxon>Trifolium</taxon>
    </lineage>
</organism>
<evidence type="ECO:0000259" key="2">
    <source>
        <dbReference type="Pfam" id="PF14392"/>
    </source>
</evidence>
<sequence length="184" mass="21243">MSLGKGFYEFSFSTLEDVRRVRSIASWNLNPGFLKLFAWSKDFNPRVQQNVSAQVWVRIYGLSQEYWRPNIIFAIASSIGTPICTDAVTAMPLMERTFGQFVRVLVDMDLSQTLRHKVLVERKGFAFFVELDYENLPQFCSNCKVIGHHVGNCKKLNYVEEENPNKDSKDKKTQGKEATKVYKQ</sequence>
<dbReference type="InterPro" id="IPR025836">
    <property type="entry name" value="Zn_knuckle_CX2CX4HX4C"/>
</dbReference>
<dbReference type="Pfam" id="PF14392">
    <property type="entry name" value="zf-CCHC_4"/>
    <property type="match status" value="1"/>
</dbReference>
<feature type="non-terminal residue" evidence="3">
    <location>
        <position position="184"/>
    </location>
</feature>